<evidence type="ECO:0000313" key="2">
    <source>
        <dbReference type="Proteomes" id="UP001246473"/>
    </source>
</evidence>
<dbReference type="EMBL" id="JANSLM010000001">
    <property type="protein sequence ID" value="MDT8836645.1"/>
    <property type="molecule type" value="Genomic_DNA"/>
</dbReference>
<dbReference type="AlphaFoldDB" id="A0AAP5Q6A4"/>
<accession>A0AAP5Q6A4</accession>
<dbReference type="Proteomes" id="UP001246473">
    <property type="component" value="Unassembled WGS sequence"/>
</dbReference>
<proteinExistence type="predicted"/>
<comment type="caution">
    <text evidence="1">The sequence shown here is derived from an EMBL/GenBank/DDBJ whole genome shotgun (WGS) entry which is preliminary data.</text>
</comment>
<gene>
    <name evidence="1" type="ORF">ParKJ_04400</name>
</gene>
<name>A0AAP5Q6A4_9BURK</name>
<protein>
    <submittedName>
        <fullName evidence="1">Uncharacterized protein</fullName>
    </submittedName>
</protein>
<reference evidence="1" key="1">
    <citation type="submission" date="2022-08" db="EMBL/GenBank/DDBJ databases">
        <authorList>
            <person name="Kim S.-J."/>
        </authorList>
    </citation>
    <scope>NUCLEOTIDE SEQUENCE</scope>
    <source>
        <strain evidence="1">KJ</strain>
    </source>
</reference>
<sequence>MGSDEYNKNYVSQLEATQLGPEVAWVTRQQEAGLFNYTPRQKITDMVKSDPLGVGKDALKVGLGAVTAKTGGLLCGSAAGCAVGGWMFVFGTSDAIEGATSLANRYDGITASGWNPLRSGFSALAPTWGNTIYDGINLGTALVALKVPVPLNVGTLDGLNRPTSMFDVMVPNINNAKSVPFIGPSVSANQASLWLGVGTKAATFVNDVRNAGEKK</sequence>
<dbReference type="RefSeq" id="WP_127837946.1">
    <property type="nucleotide sequence ID" value="NZ_CADFGE010000004.1"/>
</dbReference>
<organism evidence="1 2">
    <name type="scientific">Paraburkholderia fungorum</name>
    <dbReference type="NCBI Taxonomy" id="134537"/>
    <lineage>
        <taxon>Bacteria</taxon>
        <taxon>Pseudomonadati</taxon>
        <taxon>Pseudomonadota</taxon>
        <taxon>Betaproteobacteria</taxon>
        <taxon>Burkholderiales</taxon>
        <taxon>Burkholderiaceae</taxon>
        <taxon>Paraburkholderia</taxon>
    </lineage>
</organism>
<evidence type="ECO:0000313" key="1">
    <source>
        <dbReference type="EMBL" id="MDT8836645.1"/>
    </source>
</evidence>